<dbReference type="RefSeq" id="WP_124907702.1">
    <property type="nucleotide sequence ID" value="NZ_RQJP01000003.1"/>
</dbReference>
<proteinExistence type="predicted"/>
<dbReference type="AlphaFoldDB" id="A0A3P1CKJ2"/>
<dbReference type="EMBL" id="RQJP01000003">
    <property type="protein sequence ID" value="RRB13805.1"/>
    <property type="molecule type" value="Genomic_DNA"/>
</dbReference>
<sequence>MANQTITLKTVLHEIQEAGTVFSLKFRKLDGSISFKGQVKKNPTKATVPTGSADGGQKKDLHSIRRNMNQAGALLLYDCKNRHTFEVKIELLVAYNGYTIFHNY</sequence>
<name>A0A3P1CKJ2_9BACT</name>
<evidence type="ECO:0000313" key="1">
    <source>
        <dbReference type="EMBL" id="RRB13805.1"/>
    </source>
</evidence>
<reference evidence="1 2" key="1">
    <citation type="submission" date="2018-11" db="EMBL/GenBank/DDBJ databases">
        <authorList>
            <person name="Zhou Z."/>
            <person name="Wang G."/>
        </authorList>
    </citation>
    <scope>NUCLEOTIDE SEQUENCE [LARGE SCALE GENOMIC DNA]</scope>
    <source>
        <strain evidence="1 2">KCTC42998</strain>
    </source>
</reference>
<keyword evidence="2" id="KW-1185">Reference proteome</keyword>
<dbReference type="OrthoDB" id="960900at2"/>
<gene>
    <name evidence="1" type="ORF">EHT87_16230</name>
</gene>
<dbReference type="Proteomes" id="UP000274271">
    <property type="component" value="Unassembled WGS sequence"/>
</dbReference>
<accession>A0A3P1CKJ2</accession>
<protein>
    <submittedName>
        <fullName evidence="1">Uncharacterized protein</fullName>
    </submittedName>
</protein>
<organism evidence="1 2">
    <name type="scientific">Larkinella knui</name>
    <dbReference type="NCBI Taxonomy" id="2025310"/>
    <lineage>
        <taxon>Bacteria</taxon>
        <taxon>Pseudomonadati</taxon>
        <taxon>Bacteroidota</taxon>
        <taxon>Cytophagia</taxon>
        <taxon>Cytophagales</taxon>
        <taxon>Spirosomataceae</taxon>
        <taxon>Larkinella</taxon>
    </lineage>
</organism>
<comment type="caution">
    <text evidence="1">The sequence shown here is derived from an EMBL/GenBank/DDBJ whole genome shotgun (WGS) entry which is preliminary data.</text>
</comment>
<evidence type="ECO:0000313" key="2">
    <source>
        <dbReference type="Proteomes" id="UP000274271"/>
    </source>
</evidence>